<dbReference type="HOGENOM" id="CLU_591651_0_0_11"/>
<evidence type="ECO:0000256" key="1">
    <source>
        <dbReference type="SAM" id="MobiDB-lite"/>
    </source>
</evidence>
<reference evidence="4" key="2">
    <citation type="submission" date="2012-08" db="EMBL/GenBank/DDBJ databases">
        <title>Whole-genome sequence of Nocardiopsis alba strain ATCC BAA-2165 associated with honeybees.</title>
        <authorList>
            <person name="Qiao J."/>
            <person name="Chen L."/>
            <person name="Li Y."/>
            <person name="Wang J."/>
            <person name="Zhang W."/>
            <person name="Chen S."/>
        </authorList>
    </citation>
    <scope>NUCLEOTIDE SEQUENCE [LARGE SCALE GENOMIC DNA]</scope>
    <source>
        <strain evidence="4">ATCC BAA-2165 / BE74</strain>
    </source>
</reference>
<feature type="region of interest" description="Disordered" evidence="1">
    <location>
        <begin position="167"/>
        <end position="213"/>
    </location>
</feature>
<gene>
    <name evidence="3" type="ordered locus">B005_1578</name>
</gene>
<organism evidence="3 4">
    <name type="scientific">Nocardiopsis alba (strain ATCC BAA-2165 / BE74)</name>
    <dbReference type="NCBI Taxonomy" id="1205910"/>
    <lineage>
        <taxon>Bacteria</taxon>
        <taxon>Bacillati</taxon>
        <taxon>Actinomycetota</taxon>
        <taxon>Actinomycetes</taxon>
        <taxon>Streptosporangiales</taxon>
        <taxon>Nocardiopsidaceae</taxon>
        <taxon>Nocardiopsis</taxon>
    </lineage>
</organism>
<evidence type="ECO:0000313" key="3">
    <source>
        <dbReference type="EMBL" id="AFR06270.1"/>
    </source>
</evidence>
<name>J7L4B5_NOCAA</name>
<reference evidence="3 4" key="1">
    <citation type="journal article" date="2012" name="J. Bacteriol.">
        <title>Whole-Genome Sequence of Nocardiopsis alba Strain ATCC BAA-2165, Associated with Honeybees.</title>
        <authorList>
            <person name="Qiao J."/>
            <person name="Chen L."/>
            <person name="Li Y."/>
            <person name="Wang J."/>
            <person name="Zhang W."/>
            <person name="Chen S."/>
        </authorList>
    </citation>
    <scope>NUCLEOTIDE SEQUENCE [LARGE SCALE GENOMIC DNA]</scope>
    <source>
        <strain evidence="4">ATCC BAA-2165 / BE74</strain>
    </source>
</reference>
<feature type="region of interest" description="Disordered" evidence="1">
    <location>
        <begin position="1"/>
        <end position="37"/>
    </location>
</feature>
<keyword evidence="2" id="KW-1133">Transmembrane helix</keyword>
<feature type="compositionally biased region" description="Low complexity" evidence="1">
    <location>
        <begin position="18"/>
        <end position="29"/>
    </location>
</feature>
<dbReference type="EMBL" id="CP003788">
    <property type="protein sequence ID" value="AFR06270.1"/>
    <property type="molecule type" value="Genomic_DNA"/>
</dbReference>
<dbReference type="PATRIC" id="fig|1205910.3.peg.1494"/>
<evidence type="ECO:0000256" key="2">
    <source>
        <dbReference type="SAM" id="Phobius"/>
    </source>
</evidence>
<proteinExistence type="predicted"/>
<feature type="transmembrane region" description="Helical" evidence="2">
    <location>
        <begin position="377"/>
        <end position="398"/>
    </location>
</feature>
<sequence length="411" mass="43060">MNTAPDRPDRSEHPAPSSPRRTGPTPRSGIPQTQQEYVVTPAEPSFLRRLLTGGTLLVALGALGAVSVPHQASATSLVQADARAWVADGDLVTGYSAMTGFGDDGEDRAGSETLRGPLARYARIQGESLSEVDRESGASAWSRVDTAEVRLDVPALVALGMIDLPGVPLETPEPPAGAEDTAPAEERGTGEPPGAPSTPPSESEPEGEGPLILGENETTNVLADDNAVEFTVADVYSSADARYDGRTRADLEYGELTAFGRTVPDFEDEYVAEEVLEVFDKNGRVVEEVPVSVRFLPDEASFDDEHEKGRGEGIRSSLTVAVQVGDPEDENGFVVDFAETRASGFGRDGVSGEEGVEEAGEREAASPHLLATTGGSIAALVTAAAVTVGGGTAATFLARKRTTALDDRIED</sequence>
<evidence type="ECO:0000313" key="4">
    <source>
        <dbReference type="Proteomes" id="UP000003779"/>
    </source>
</evidence>
<dbReference type="AlphaFoldDB" id="J7L4B5"/>
<dbReference type="KEGG" id="nal:B005_1578"/>
<keyword evidence="2" id="KW-0812">Transmembrane</keyword>
<feature type="region of interest" description="Disordered" evidence="1">
    <location>
        <begin position="346"/>
        <end position="365"/>
    </location>
</feature>
<protein>
    <submittedName>
        <fullName evidence="3">Uncharacterized protein</fullName>
    </submittedName>
</protein>
<keyword evidence="2" id="KW-0472">Membrane</keyword>
<accession>J7L4B5</accession>
<feature type="compositionally biased region" description="Basic and acidic residues" evidence="1">
    <location>
        <begin position="1"/>
        <end position="13"/>
    </location>
</feature>
<dbReference type="Proteomes" id="UP000003779">
    <property type="component" value="Chromosome"/>
</dbReference>